<accession>A0ABY2D291</accession>
<evidence type="ECO:0000313" key="7">
    <source>
        <dbReference type="Proteomes" id="UP000294823"/>
    </source>
</evidence>
<dbReference type="RefSeq" id="WP_205742101.1">
    <property type="nucleotide sequence ID" value="NZ_SLTR01000559.1"/>
</dbReference>
<keyword evidence="3 5" id="KW-1133">Transmembrane helix</keyword>
<organism evidence="6 7">
    <name type="scientific">Halomonas marinisediminis</name>
    <dbReference type="NCBI Taxonomy" id="2546095"/>
    <lineage>
        <taxon>Bacteria</taxon>
        <taxon>Pseudomonadati</taxon>
        <taxon>Pseudomonadota</taxon>
        <taxon>Gammaproteobacteria</taxon>
        <taxon>Oceanospirillales</taxon>
        <taxon>Halomonadaceae</taxon>
        <taxon>Halomonas</taxon>
    </lineage>
</organism>
<dbReference type="EMBL" id="SLTR01000559">
    <property type="protein sequence ID" value="TDA79952.1"/>
    <property type="molecule type" value="Genomic_DNA"/>
</dbReference>
<gene>
    <name evidence="6" type="ORF">E0702_17795</name>
</gene>
<evidence type="ECO:0000256" key="4">
    <source>
        <dbReference type="ARBA" id="ARBA00023136"/>
    </source>
</evidence>
<keyword evidence="7" id="KW-1185">Reference proteome</keyword>
<evidence type="ECO:0000256" key="2">
    <source>
        <dbReference type="ARBA" id="ARBA00022692"/>
    </source>
</evidence>
<evidence type="ECO:0000256" key="3">
    <source>
        <dbReference type="ARBA" id="ARBA00022989"/>
    </source>
</evidence>
<evidence type="ECO:0000256" key="1">
    <source>
        <dbReference type="ARBA" id="ARBA00004141"/>
    </source>
</evidence>
<protein>
    <submittedName>
        <fullName evidence="6">Carbohydrate ABC transporter permease</fullName>
    </submittedName>
</protein>
<evidence type="ECO:0000256" key="5">
    <source>
        <dbReference type="SAM" id="Phobius"/>
    </source>
</evidence>
<dbReference type="Proteomes" id="UP000294823">
    <property type="component" value="Unassembled WGS sequence"/>
</dbReference>
<dbReference type="InterPro" id="IPR035906">
    <property type="entry name" value="MetI-like_sf"/>
</dbReference>
<name>A0ABY2D291_9GAMM</name>
<reference evidence="6 7" key="1">
    <citation type="submission" date="2019-03" db="EMBL/GenBank/DDBJ databases">
        <title>Halomonas marinisediminis sp. nov., a moderately halophilic bacterium isolated from the Bohai Gulf.</title>
        <authorList>
            <person name="Ji X."/>
        </authorList>
    </citation>
    <scope>NUCLEOTIDE SEQUENCE [LARGE SCALE GENOMIC DNA]</scope>
    <source>
        <strain evidence="6 7">204</strain>
    </source>
</reference>
<dbReference type="SUPFAM" id="SSF161098">
    <property type="entry name" value="MetI-like"/>
    <property type="match status" value="1"/>
</dbReference>
<evidence type="ECO:0000313" key="6">
    <source>
        <dbReference type="EMBL" id="TDA79952.1"/>
    </source>
</evidence>
<feature type="transmembrane region" description="Helical" evidence="5">
    <location>
        <begin position="15"/>
        <end position="37"/>
    </location>
</feature>
<keyword evidence="4 5" id="KW-0472">Membrane</keyword>
<comment type="caution">
    <text evidence="6">The sequence shown here is derived from an EMBL/GenBank/DDBJ whole genome shotgun (WGS) entry which is preliminary data.</text>
</comment>
<feature type="non-terminal residue" evidence="6">
    <location>
        <position position="65"/>
    </location>
</feature>
<sequence length="65" mass="7566">MADNIATRRSMPLRLFLWGVVLLWLMLAAFPFLWTLWGSFKVQGDFFSREDWTNALTGVRTLAET</sequence>
<keyword evidence="2 5" id="KW-0812">Transmembrane</keyword>
<comment type="subcellular location">
    <subcellularLocation>
        <location evidence="1">Membrane</location>
        <topology evidence="1">Multi-pass membrane protein</topology>
    </subcellularLocation>
</comment>
<proteinExistence type="predicted"/>